<dbReference type="PIRSF" id="PIRSF015736">
    <property type="entry name" value="MI"/>
    <property type="match status" value="1"/>
</dbReference>
<organism evidence="1 2">
    <name type="scientific">Roseospira goensis</name>
    <dbReference type="NCBI Taxonomy" id="391922"/>
    <lineage>
        <taxon>Bacteria</taxon>
        <taxon>Pseudomonadati</taxon>
        <taxon>Pseudomonadota</taxon>
        <taxon>Alphaproteobacteria</taxon>
        <taxon>Rhodospirillales</taxon>
        <taxon>Rhodospirillaceae</taxon>
        <taxon>Roseospira</taxon>
    </lineage>
</organism>
<accession>A0A7W6RWP1</accession>
<dbReference type="Gene3D" id="3.40.50.12500">
    <property type="match status" value="1"/>
</dbReference>
<dbReference type="RefSeq" id="WP_184431108.1">
    <property type="nucleotide sequence ID" value="NZ_JACIGI010000002.1"/>
</dbReference>
<sequence>MAFRVSDLGPPATSPAFVAPSALRRIGLVALETDLTLEPDFARLTHGLGVTVFASRVPYDNPDTPDGLAALEGHLTAAAGRLVPGAAFDVVHFGCTSASAVIGDDGVARAVRAAKPGAAVTNPMTAADAALRALGVRRLSLLTPYLPAISQPVADRFESAGYTLDGLTCWGIRDDRDMARLDGDVIVREAVAATAPTADALFISCTAVPSAAVAARIEAAIGRPVVTSNQAAAWLALRLCGVTADVPDGGRLFACPLTPDWQRGAA</sequence>
<reference evidence="1 2" key="1">
    <citation type="submission" date="2020-08" db="EMBL/GenBank/DDBJ databases">
        <title>Genome sequencing of Purple Non-Sulfur Bacteria from various extreme environments.</title>
        <authorList>
            <person name="Mayer M."/>
        </authorList>
    </citation>
    <scope>NUCLEOTIDE SEQUENCE [LARGE SCALE GENOMIC DNA]</scope>
    <source>
        <strain evidence="1 2">JA135</strain>
    </source>
</reference>
<name>A0A7W6RWP1_9PROT</name>
<dbReference type="InterPro" id="IPR053714">
    <property type="entry name" value="Iso_Racemase_Enz_sf"/>
</dbReference>
<dbReference type="EMBL" id="JACIGI010000002">
    <property type="protein sequence ID" value="MBB4284628.1"/>
    <property type="molecule type" value="Genomic_DNA"/>
</dbReference>
<dbReference type="Pfam" id="PF17645">
    <property type="entry name" value="Amdase"/>
    <property type="match status" value="1"/>
</dbReference>
<keyword evidence="1" id="KW-0413">Isomerase</keyword>
<dbReference type="AlphaFoldDB" id="A0A7W6RWP1"/>
<dbReference type="Proteomes" id="UP000555728">
    <property type="component" value="Unassembled WGS sequence"/>
</dbReference>
<comment type="caution">
    <text evidence="1">The sequence shown here is derived from an EMBL/GenBank/DDBJ whole genome shotgun (WGS) entry which is preliminary data.</text>
</comment>
<gene>
    <name evidence="1" type="ORF">GGD88_000335</name>
</gene>
<dbReference type="PANTHER" id="PTHR40267:SF1">
    <property type="entry name" value="BLR3294 PROTEIN"/>
    <property type="match status" value="1"/>
</dbReference>
<proteinExistence type="predicted"/>
<evidence type="ECO:0000313" key="2">
    <source>
        <dbReference type="Proteomes" id="UP000555728"/>
    </source>
</evidence>
<keyword evidence="2" id="KW-1185">Reference proteome</keyword>
<dbReference type="PANTHER" id="PTHR40267">
    <property type="entry name" value="BLR3294 PROTEIN"/>
    <property type="match status" value="1"/>
</dbReference>
<dbReference type="InterPro" id="IPR026286">
    <property type="entry name" value="MaiA/AMDase"/>
</dbReference>
<dbReference type="GO" id="GO:0050076">
    <property type="term" value="F:maleate isomerase activity"/>
    <property type="evidence" value="ECO:0007669"/>
    <property type="project" value="UniProtKB-EC"/>
</dbReference>
<evidence type="ECO:0000313" key="1">
    <source>
        <dbReference type="EMBL" id="MBB4284628.1"/>
    </source>
</evidence>
<protein>
    <submittedName>
        <fullName evidence="1">Maleate isomerase</fullName>
        <ecNumber evidence="1">5.2.1.1</ecNumber>
    </submittedName>
</protein>
<dbReference type="EC" id="5.2.1.1" evidence="1"/>